<feature type="transmembrane region" description="Helical" evidence="9">
    <location>
        <begin position="239"/>
        <end position="260"/>
    </location>
</feature>
<dbReference type="GO" id="GO:0004672">
    <property type="term" value="F:protein kinase activity"/>
    <property type="evidence" value="ECO:0007669"/>
    <property type="project" value="InterPro"/>
</dbReference>
<evidence type="ECO:0000259" key="11">
    <source>
        <dbReference type="PROSITE" id="PS50011"/>
    </source>
</evidence>
<keyword evidence="9" id="KW-0472">Membrane</keyword>
<keyword evidence="6" id="KW-1015">Disulfide bond</keyword>
<evidence type="ECO:0000256" key="6">
    <source>
        <dbReference type="ARBA" id="ARBA00023157"/>
    </source>
</evidence>
<reference evidence="12 13" key="1">
    <citation type="journal article" date="2018" name="PLoS Genet.">
        <title>Population sequencing reveals clonal diversity and ancestral inbreeding in the grapevine cultivar Chardonnay.</title>
        <authorList>
            <person name="Roach M.J."/>
            <person name="Johnson D.L."/>
            <person name="Bohlmann J."/>
            <person name="van Vuuren H.J."/>
            <person name="Jones S.J."/>
            <person name="Pretorius I.S."/>
            <person name="Schmidt S.A."/>
            <person name="Borneman A.R."/>
        </authorList>
    </citation>
    <scope>NUCLEOTIDE SEQUENCE [LARGE SCALE GENOMIC DNA]</scope>
    <source>
        <strain evidence="13">cv. Chardonnay</strain>
        <tissue evidence="12">Leaf</tissue>
    </source>
</reference>
<dbReference type="FunFam" id="3.30.200.20:FF:000446">
    <property type="entry name" value="Wall-associated receptor kinase-like 20"/>
    <property type="match status" value="1"/>
</dbReference>
<dbReference type="Proteomes" id="UP000288805">
    <property type="component" value="Unassembled WGS sequence"/>
</dbReference>
<evidence type="ECO:0000256" key="3">
    <source>
        <dbReference type="ARBA" id="ARBA00022741"/>
    </source>
</evidence>
<evidence type="ECO:0000313" key="12">
    <source>
        <dbReference type="EMBL" id="RVW87360.1"/>
    </source>
</evidence>
<dbReference type="GO" id="GO:0007166">
    <property type="term" value="P:cell surface receptor signaling pathway"/>
    <property type="evidence" value="ECO:0007669"/>
    <property type="project" value="InterPro"/>
</dbReference>
<dbReference type="GO" id="GO:0005524">
    <property type="term" value="F:ATP binding"/>
    <property type="evidence" value="ECO:0007669"/>
    <property type="project" value="UniProtKB-UniRule"/>
</dbReference>
<accession>A0A438HSI2</accession>
<evidence type="ECO:0000256" key="4">
    <source>
        <dbReference type="ARBA" id="ARBA00022777"/>
    </source>
</evidence>
<protein>
    <submittedName>
        <fullName evidence="12">Wall-associated receptor kinase-like 15</fullName>
    </submittedName>
</protein>
<keyword evidence="4 12" id="KW-0418">Kinase</keyword>
<dbReference type="InterPro" id="IPR045274">
    <property type="entry name" value="WAK-like"/>
</dbReference>
<keyword evidence="3 8" id="KW-0547">Nucleotide-binding</keyword>
<dbReference type="PROSITE" id="PS50011">
    <property type="entry name" value="PROTEIN_KINASE_DOM"/>
    <property type="match status" value="1"/>
</dbReference>
<organism evidence="12 13">
    <name type="scientific">Vitis vinifera</name>
    <name type="common">Grape</name>
    <dbReference type="NCBI Taxonomy" id="29760"/>
    <lineage>
        <taxon>Eukaryota</taxon>
        <taxon>Viridiplantae</taxon>
        <taxon>Streptophyta</taxon>
        <taxon>Embryophyta</taxon>
        <taxon>Tracheophyta</taxon>
        <taxon>Spermatophyta</taxon>
        <taxon>Magnoliopsida</taxon>
        <taxon>eudicotyledons</taxon>
        <taxon>Gunneridae</taxon>
        <taxon>Pentapetalae</taxon>
        <taxon>rosids</taxon>
        <taxon>Vitales</taxon>
        <taxon>Vitaceae</taxon>
        <taxon>Viteae</taxon>
        <taxon>Vitis</taxon>
    </lineage>
</organism>
<evidence type="ECO:0000256" key="9">
    <source>
        <dbReference type="SAM" id="Phobius"/>
    </source>
</evidence>
<evidence type="ECO:0000256" key="7">
    <source>
        <dbReference type="ARBA" id="ARBA00023180"/>
    </source>
</evidence>
<evidence type="ECO:0000313" key="13">
    <source>
        <dbReference type="Proteomes" id="UP000288805"/>
    </source>
</evidence>
<dbReference type="Pfam" id="PF13947">
    <property type="entry name" value="GUB_WAK_bind"/>
    <property type="match status" value="1"/>
</dbReference>
<feature type="binding site" evidence="8">
    <location>
        <position position="334"/>
    </location>
    <ligand>
        <name>ATP</name>
        <dbReference type="ChEBI" id="CHEBI:30616"/>
    </ligand>
</feature>
<evidence type="ECO:0000256" key="8">
    <source>
        <dbReference type="PROSITE-ProRule" id="PRU10141"/>
    </source>
</evidence>
<dbReference type="AlphaFoldDB" id="A0A438HSI2"/>
<dbReference type="Pfam" id="PF07714">
    <property type="entry name" value="PK_Tyr_Ser-Thr"/>
    <property type="match status" value="1"/>
</dbReference>
<keyword evidence="12" id="KW-0675">Receptor</keyword>
<dbReference type="SUPFAM" id="SSF56112">
    <property type="entry name" value="Protein kinase-like (PK-like)"/>
    <property type="match status" value="1"/>
</dbReference>
<keyword evidence="7" id="KW-0325">Glycoprotein</keyword>
<feature type="signal peptide" evidence="10">
    <location>
        <begin position="1"/>
        <end position="24"/>
    </location>
</feature>
<gene>
    <name evidence="12" type="primary">WAKL15</name>
    <name evidence="12" type="ORF">CK203_033718</name>
</gene>
<keyword evidence="5 8" id="KW-0067">ATP-binding</keyword>
<keyword evidence="4 12" id="KW-0808">Transferase</keyword>
<dbReference type="PANTHER" id="PTHR27005:SF11">
    <property type="entry name" value="WALL-ASSOCIATED RECEPTOR KINASE-LIKE 20"/>
    <property type="match status" value="1"/>
</dbReference>
<feature type="domain" description="Protein kinase" evidence="11">
    <location>
        <begin position="306"/>
        <end position="535"/>
    </location>
</feature>
<keyword evidence="9" id="KW-1133">Transmembrane helix</keyword>
<dbReference type="Gene3D" id="3.30.200.20">
    <property type="entry name" value="Phosphorylase Kinase, domain 1"/>
    <property type="match status" value="1"/>
</dbReference>
<keyword evidence="2 10" id="KW-0732">Signal</keyword>
<keyword evidence="9" id="KW-0812">Transmembrane</keyword>
<evidence type="ECO:0000256" key="2">
    <source>
        <dbReference type="ARBA" id="ARBA00022729"/>
    </source>
</evidence>
<dbReference type="GO" id="GO:0030247">
    <property type="term" value="F:polysaccharide binding"/>
    <property type="evidence" value="ECO:0007669"/>
    <property type="project" value="InterPro"/>
</dbReference>
<evidence type="ECO:0000256" key="1">
    <source>
        <dbReference type="ARBA" id="ARBA00004479"/>
    </source>
</evidence>
<dbReference type="Gene3D" id="1.10.510.10">
    <property type="entry name" value="Transferase(Phosphotransferase) domain 1"/>
    <property type="match status" value="1"/>
</dbReference>
<sequence>MEKNVLPLLLHALALLLCTRAAMCAPRCGDCGRIPVPYPLSTGPGCGDQSYKVRCNAGTLWFDALSQSSYVITSINPGTRRMIVKPASLLATLASQPISNICHAYIRENVVAAACRSTAKCCWFKAGGPVNAYKIGVRDEGCMAYQSFVNLATSLPVKRWPEPGLEIEWALPQEPICKIPKDCSTLLNSMCLPDGAILGQRRCFCKAGFHWGPINGLCQNLKCEKAKSCKHKKKSRTPLLGGVAVVAAILILVPVGILVCRHRQNLKREAQGSLIKKREDMLNANNSGKMAKIFSGKEIKRATNNFSKDNFIGSGGFSEVFKGILDDGTVTAVKRAKLGNTKGTDQVLNEVRILCQVNHRCLVRLLGCCVELEQPIMIYEYIPTAPSLTISMGTIPESGLHSPGAAASLLPSRLLKALLISTRLPCHPFTIGTLNQLWGCVVGAVNLQEAIDFNREEEDVNLVLYIKKIMKEEKLMDVIDPVLKDGASKVDMESVKALGLLAAACLDERRQSRPSMKEAAEEIEYIISIIEVPKD</sequence>
<dbReference type="GO" id="GO:0016020">
    <property type="term" value="C:membrane"/>
    <property type="evidence" value="ECO:0007669"/>
    <property type="project" value="UniProtKB-SubCell"/>
</dbReference>
<dbReference type="InterPro" id="IPR011009">
    <property type="entry name" value="Kinase-like_dom_sf"/>
</dbReference>
<feature type="chain" id="PRO_5019087236" evidence="10">
    <location>
        <begin position="25"/>
        <end position="535"/>
    </location>
</feature>
<dbReference type="PANTHER" id="PTHR27005">
    <property type="entry name" value="WALL-ASSOCIATED RECEPTOR KINASE-LIKE 21"/>
    <property type="match status" value="1"/>
</dbReference>
<name>A0A438HSI2_VITVI</name>
<comment type="caution">
    <text evidence="12">The sequence shown here is derived from an EMBL/GenBank/DDBJ whole genome shotgun (WGS) entry which is preliminary data.</text>
</comment>
<dbReference type="InterPro" id="IPR017441">
    <property type="entry name" value="Protein_kinase_ATP_BS"/>
</dbReference>
<evidence type="ECO:0000256" key="5">
    <source>
        <dbReference type="ARBA" id="ARBA00022840"/>
    </source>
</evidence>
<dbReference type="InterPro" id="IPR025287">
    <property type="entry name" value="WAK_GUB"/>
</dbReference>
<comment type="subcellular location">
    <subcellularLocation>
        <location evidence="1">Membrane</location>
        <topology evidence="1">Single-pass type I membrane protein</topology>
    </subcellularLocation>
</comment>
<dbReference type="EMBL" id="QGNW01000184">
    <property type="protein sequence ID" value="RVW87360.1"/>
    <property type="molecule type" value="Genomic_DNA"/>
</dbReference>
<evidence type="ECO:0000256" key="10">
    <source>
        <dbReference type="SAM" id="SignalP"/>
    </source>
</evidence>
<dbReference type="InterPro" id="IPR000719">
    <property type="entry name" value="Prot_kinase_dom"/>
</dbReference>
<dbReference type="InterPro" id="IPR001245">
    <property type="entry name" value="Ser-Thr/Tyr_kinase_cat_dom"/>
</dbReference>
<proteinExistence type="predicted"/>
<dbReference type="PROSITE" id="PS00107">
    <property type="entry name" value="PROTEIN_KINASE_ATP"/>
    <property type="match status" value="1"/>
</dbReference>